<evidence type="ECO:0000259" key="1">
    <source>
        <dbReference type="Pfam" id="PF06985"/>
    </source>
</evidence>
<dbReference type="InterPro" id="IPR052895">
    <property type="entry name" value="HetReg/Transcr_Mod"/>
</dbReference>
<sequence>MITDKEPPVFAYTPLKAREIRVLRPGNEVNAHDWILESISLDAEDLDYDALSYTWGLQNETYPITCNGRSMRVHHNLYSALPFLARRTGELSTRPIWIDAVCINQKDEDEKRVQIRLMNILYRRAKQVWVWLGCGTHGEQAHIGRAVTLLPHIIDESTRRKSLPKTWRTEEVATPLRSLHPGVWRTVTYLLRNTWYHRVWIVQEAALAAEITFLCGQHRIDYKLLEAAVQSDTLSSWKVTDANGDPVTFSRTRLDSATVFWIRQLVRGESTIASLSIPDLMLRVVILLTGEHACFLPQDRIVGMLGLFDEKELSATGINFTIYLLTHNEPYKRLWWRFFNMAFGLERMIGLPSWVPDFHHQAKETSQLCFLPRIEEYAPKDQHYQASRIPTTVCSGSCVNRLVLPGKILDEVTFLHPLIPKRPDGVQDNGEAYTVWYANMSKWEEEIAEKVIDISSLNIGENFAIETSFRRVSEDTYWQTLLANDYFEEVGSFTITKEACREYRATMRQVRIWCEWKLEQLERVANGFEELPPVIDEAVLQGILPETPACDILTKLLRLEDRQIFNSAAGRFGFVIRGAQPGDLVCVFNSATTPHVLRKVPNEGAGKVYKIIGDTYVSDLMYGESDSTGISVQDIVLV</sequence>
<protein>
    <submittedName>
        <fullName evidence="2">Heterokaryon incompatibility protein-domain-containing protein</fullName>
    </submittedName>
</protein>
<evidence type="ECO:0000313" key="2">
    <source>
        <dbReference type="EMBL" id="KAF1916067.1"/>
    </source>
</evidence>
<keyword evidence="3" id="KW-1185">Reference proteome</keyword>
<gene>
    <name evidence="2" type="ORF">BDU57DRAFT_587141</name>
</gene>
<dbReference type="EMBL" id="ML979135">
    <property type="protein sequence ID" value="KAF1916067.1"/>
    <property type="molecule type" value="Genomic_DNA"/>
</dbReference>
<evidence type="ECO:0000313" key="3">
    <source>
        <dbReference type="Proteomes" id="UP000800096"/>
    </source>
</evidence>
<proteinExistence type="predicted"/>
<dbReference type="PANTHER" id="PTHR24148:SF64">
    <property type="entry name" value="HETEROKARYON INCOMPATIBILITY DOMAIN-CONTAINING PROTEIN"/>
    <property type="match status" value="1"/>
</dbReference>
<dbReference type="AlphaFoldDB" id="A0A6A5QPX1"/>
<dbReference type="OrthoDB" id="4476201at2759"/>
<feature type="domain" description="Heterokaryon incompatibility" evidence="1">
    <location>
        <begin position="48"/>
        <end position="204"/>
    </location>
</feature>
<reference evidence="2" key="1">
    <citation type="journal article" date="2020" name="Stud. Mycol.">
        <title>101 Dothideomycetes genomes: a test case for predicting lifestyles and emergence of pathogens.</title>
        <authorList>
            <person name="Haridas S."/>
            <person name="Albert R."/>
            <person name="Binder M."/>
            <person name="Bloem J."/>
            <person name="Labutti K."/>
            <person name="Salamov A."/>
            <person name="Andreopoulos B."/>
            <person name="Baker S."/>
            <person name="Barry K."/>
            <person name="Bills G."/>
            <person name="Bluhm B."/>
            <person name="Cannon C."/>
            <person name="Castanera R."/>
            <person name="Culley D."/>
            <person name="Daum C."/>
            <person name="Ezra D."/>
            <person name="Gonzalez J."/>
            <person name="Henrissat B."/>
            <person name="Kuo A."/>
            <person name="Liang C."/>
            <person name="Lipzen A."/>
            <person name="Lutzoni F."/>
            <person name="Magnuson J."/>
            <person name="Mondo S."/>
            <person name="Nolan M."/>
            <person name="Ohm R."/>
            <person name="Pangilinan J."/>
            <person name="Park H.-J."/>
            <person name="Ramirez L."/>
            <person name="Alfaro M."/>
            <person name="Sun H."/>
            <person name="Tritt A."/>
            <person name="Yoshinaga Y."/>
            <person name="Zwiers L.-H."/>
            <person name="Turgeon B."/>
            <person name="Goodwin S."/>
            <person name="Spatafora J."/>
            <person name="Crous P."/>
            <person name="Grigoriev I."/>
        </authorList>
    </citation>
    <scope>NUCLEOTIDE SEQUENCE</scope>
    <source>
        <strain evidence="2">HMLAC05119</strain>
    </source>
</reference>
<dbReference type="Proteomes" id="UP000800096">
    <property type="component" value="Unassembled WGS sequence"/>
</dbReference>
<dbReference type="InterPro" id="IPR010730">
    <property type="entry name" value="HET"/>
</dbReference>
<accession>A0A6A5QPX1</accession>
<dbReference type="Pfam" id="PF26639">
    <property type="entry name" value="Het-6_barrel"/>
    <property type="match status" value="1"/>
</dbReference>
<dbReference type="PANTHER" id="PTHR24148">
    <property type="entry name" value="ANKYRIN REPEAT DOMAIN-CONTAINING PROTEIN 39 HOMOLOG-RELATED"/>
    <property type="match status" value="1"/>
</dbReference>
<name>A0A6A5QPX1_AMPQU</name>
<organism evidence="2 3">
    <name type="scientific">Ampelomyces quisqualis</name>
    <name type="common">Powdery mildew agent</name>
    <dbReference type="NCBI Taxonomy" id="50730"/>
    <lineage>
        <taxon>Eukaryota</taxon>
        <taxon>Fungi</taxon>
        <taxon>Dikarya</taxon>
        <taxon>Ascomycota</taxon>
        <taxon>Pezizomycotina</taxon>
        <taxon>Dothideomycetes</taxon>
        <taxon>Pleosporomycetidae</taxon>
        <taxon>Pleosporales</taxon>
        <taxon>Pleosporineae</taxon>
        <taxon>Phaeosphaeriaceae</taxon>
        <taxon>Ampelomyces</taxon>
    </lineage>
</organism>
<dbReference type="Pfam" id="PF06985">
    <property type="entry name" value="HET"/>
    <property type="match status" value="1"/>
</dbReference>